<feature type="compositionally biased region" description="Basic and acidic residues" evidence="1">
    <location>
        <begin position="11"/>
        <end position="22"/>
    </location>
</feature>
<keyword evidence="2" id="KW-1185">Reference proteome</keyword>
<dbReference type="RefSeq" id="XP_038985405.1">
    <property type="nucleotide sequence ID" value="XM_039129477.1"/>
</dbReference>
<protein>
    <submittedName>
        <fullName evidence="3">Uncharacterized protein LOC113463306</fullName>
    </submittedName>
</protein>
<feature type="region of interest" description="Disordered" evidence="1">
    <location>
        <begin position="1"/>
        <end position="60"/>
    </location>
</feature>
<feature type="compositionally biased region" description="Low complexity" evidence="1">
    <location>
        <begin position="36"/>
        <end position="52"/>
    </location>
</feature>
<dbReference type="AlphaFoldDB" id="A0A8B9AGC3"/>
<sequence length="100" mass="10134">MGAGRVSADGMAERKLPREMSSSRKRRGGGRGGGTTAVRRGSVLGEAARSGEAAGGGVARRRCGGAVCSVKWKAEWLEAALQAELGADGEGSGGDRDEDT</sequence>
<evidence type="ECO:0000313" key="2">
    <source>
        <dbReference type="Proteomes" id="UP000228380"/>
    </source>
</evidence>
<evidence type="ECO:0000313" key="3">
    <source>
        <dbReference type="RefSeq" id="XP_038985405.1"/>
    </source>
</evidence>
<dbReference type="KEGG" id="pda:113463306"/>
<organism evidence="2 3">
    <name type="scientific">Phoenix dactylifera</name>
    <name type="common">Date palm</name>
    <dbReference type="NCBI Taxonomy" id="42345"/>
    <lineage>
        <taxon>Eukaryota</taxon>
        <taxon>Viridiplantae</taxon>
        <taxon>Streptophyta</taxon>
        <taxon>Embryophyta</taxon>
        <taxon>Tracheophyta</taxon>
        <taxon>Spermatophyta</taxon>
        <taxon>Magnoliopsida</taxon>
        <taxon>Liliopsida</taxon>
        <taxon>Arecaceae</taxon>
        <taxon>Coryphoideae</taxon>
        <taxon>Phoeniceae</taxon>
        <taxon>Phoenix</taxon>
    </lineage>
</organism>
<proteinExistence type="predicted"/>
<dbReference type="Proteomes" id="UP000228380">
    <property type="component" value="Chromosome 1"/>
</dbReference>
<gene>
    <name evidence="3" type="primary">LOC113463306</name>
</gene>
<dbReference type="GeneID" id="113463306"/>
<reference evidence="2" key="1">
    <citation type="journal article" date="2019" name="Nat. Commun.">
        <title>Genome-wide association mapping of date palm fruit traits.</title>
        <authorList>
            <person name="Hazzouri K.M."/>
            <person name="Gros-Balthazard M."/>
            <person name="Flowers J.M."/>
            <person name="Copetti D."/>
            <person name="Lemansour A."/>
            <person name="Lebrun M."/>
            <person name="Masmoudi K."/>
            <person name="Ferrand S."/>
            <person name="Dhar M.I."/>
            <person name="Fresquez Z.A."/>
            <person name="Rosas U."/>
            <person name="Zhang J."/>
            <person name="Talag J."/>
            <person name="Lee S."/>
            <person name="Kudrna D."/>
            <person name="Powell R.F."/>
            <person name="Leitch I.J."/>
            <person name="Krueger R.R."/>
            <person name="Wing R.A."/>
            <person name="Amiri K.M.A."/>
            <person name="Purugganan M.D."/>
        </authorList>
    </citation>
    <scope>NUCLEOTIDE SEQUENCE [LARGE SCALE GENOMIC DNA]</scope>
    <source>
        <strain evidence="2">cv. Khalas</strain>
    </source>
</reference>
<evidence type="ECO:0000256" key="1">
    <source>
        <dbReference type="SAM" id="MobiDB-lite"/>
    </source>
</evidence>
<reference evidence="3" key="2">
    <citation type="submission" date="2025-08" db="UniProtKB">
        <authorList>
            <consortium name="RefSeq"/>
        </authorList>
    </citation>
    <scope>IDENTIFICATION</scope>
    <source>
        <tissue evidence="3">Young leaves</tissue>
    </source>
</reference>
<name>A0A8B9AGC3_PHODC</name>
<accession>A0A8B9AGC3</accession>